<dbReference type="Proteomes" id="UP000006250">
    <property type="component" value="Unassembled WGS sequence"/>
</dbReference>
<feature type="modified residue" description="4-aspartylphosphate" evidence="2">
    <location>
        <position position="52"/>
    </location>
</feature>
<dbReference type="InterPro" id="IPR011006">
    <property type="entry name" value="CheY-like_superfamily"/>
</dbReference>
<dbReference type="EMBL" id="AECZ01000024">
    <property type="protein sequence ID" value="EFL50188.1"/>
    <property type="molecule type" value="Genomic_DNA"/>
</dbReference>
<dbReference type="PROSITE" id="PS50110">
    <property type="entry name" value="RESPONSE_REGULATORY"/>
    <property type="match status" value="1"/>
</dbReference>
<keyword evidence="5" id="KW-1185">Reference proteome</keyword>
<dbReference type="AlphaFoldDB" id="E1JZQ3"/>
<evidence type="ECO:0000313" key="4">
    <source>
        <dbReference type="EMBL" id="EFL50188.1"/>
    </source>
</evidence>
<organism evidence="4 5">
    <name type="scientific">Solidesulfovibrio fructosivorans JJ]</name>
    <dbReference type="NCBI Taxonomy" id="596151"/>
    <lineage>
        <taxon>Bacteria</taxon>
        <taxon>Pseudomonadati</taxon>
        <taxon>Thermodesulfobacteriota</taxon>
        <taxon>Desulfovibrionia</taxon>
        <taxon>Desulfovibrionales</taxon>
        <taxon>Desulfovibrionaceae</taxon>
        <taxon>Solidesulfovibrio</taxon>
    </lineage>
</organism>
<evidence type="ECO:0000259" key="3">
    <source>
        <dbReference type="PROSITE" id="PS50110"/>
    </source>
</evidence>
<evidence type="ECO:0000256" key="1">
    <source>
        <dbReference type="ARBA" id="ARBA00022553"/>
    </source>
</evidence>
<dbReference type="eggNOG" id="COG2201">
    <property type="taxonomic scope" value="Bacteria"/>
</dbReference>
<dbReference type="RefSeq" id="WP_005995383.1">
    <property type="nucleotide sequence ID" value="NZ_AECZ01000024.1"/>
</dbReference>
<evidence type="ECO:0000256" key="2">
    <source>
        <dbReference type="PROSITE-ProRule" id="PRU00169"/>
    </source>
</evidence>
<dbReference type="PANTHER" id="PTHR44591">
    <property type="entry name" value="STRESS RESPONSE REGULATOR PROTEIN 1"/>
    <property type="match status" value="1"/>
</dbReference>
<dbReference type="PANTHER" id="PTHR44591:SF24">
    <property type="entry name" value="PROTEIN-GLUTAMATE METHYLESTERASE_PROTEIN-GLUTAMINE GLUTAMINASE 1"/>
    <property type="match status" value="1"/>
</dbReference>
<sequence length="118" mass="12833">MPTLLIADDSMFQRFQAAKVAREAGFDVIEAKDGAECLRLAREHRPQALLLDLNMPDPGGMAVMEILARELPDIAVAVVTADIQETTRSRCLELGAKCFLNKPLDAADLTRALGALLQ</sequence>
<feature type="domain" description="Response regulatory" evidence="3">
    <location>
        <begin position="3"/>
        <end position="117"/>
    </location>
</feature>
<gene>
    <name evidence="4" type="ORF">DesfrDRAFT_3103</name>
</gene>
<reference evidence="4 5" key="1">
    <citation type="submission" date="2010-08" db="EMBL/GenBank/DDBJ databases">
        <title>The draft genome of Desulfovibrio fructosovorans JJ.</title>
        <authorList>
            <consortium name="US DOE Joint Genome Institute (JGI-PGF)"/>
            <person name="Lucas S."/>
            <person name="Copeland A."/>
            <person name="Lapidus A."/>
            <person name="Cheng J.-F."/>
            <person name="Bruce D."/>
            <person name="Goodwin L."/>
            <person name="Pitluck S."/>
            <person name="Land M.L."/>
            <person name="Hauser L."/>
            <person name="Chang Y.-J."/>
            <person name="Jeffries C."/>
            <person name="Wall J.D."/>
            <person name="Stahl D.A."/>
            <person name="Arkin A.P."/>
            <person name="Dehal P."/>
            <person name="Stolyar S.M."/>
            <person name="Hazen T.C."/>
            <person name="Woyke T.J."/>
        </authorList>
    </citation>
    <scope>NUCLEOTIDE SEQUENCE [LARGE SCALE GENOMIC DNA]</scope>
    <source>
        <strain evidence="4 5">JJ</strain>
    </source>
</reference>
<dbReference type="InterPro" id="IPR050595">
    <property type="entry name" value="Bact_response_regulator"/>
</dbReference>
<evidence type="ECO:0000313" key="5">
    <source>
        <dbReference type="Proteomes" id="UP000006250"/>
    </source>
</evidence>
<accession>E1JZQ3</accession>
<name>E1JZQ3_SOLFR</name>
<proteinExistence type="predicted"/>
<dbReference type="SUPFAM" id="SSF52172">
    <property type="entry name" value="CheY-like"/>
    <property type="match status" value="1"/>
</dbReference>
<dbReference type="STRING" id="596151.DesfrDRAFT_3103"/>
<dbReference type="OrthoDB" id="9794815at2"/>
<dbReference type="Pfam" id="PF00072">
    <property type="entry name" value="Response_reg"/>
    <property type="match status" value="1"/>
</dbReference>
<dbReference type="Gene3D" id="3.40.50.2300">
    <property type="match status" value="1"/>
</dbReference>
<dbReference type="SMART" id="SM00448">
    <property type="entry name" value="REC"/>
    <property type="match status" value="1"/>
</dbReference>
<dbReference type="GO" id="GO:0000160">
    <property type="term" value="P:phosphorelay signal transduction system"/>
    <property type="evidence" value="ECO:0007669"/>
    <property type="project" value="InterPro"/>
</dbReference>
<protein>
    <submittedName>
        <fullName evidence="4">Response regulator receiver protein</fullName>
    </submittedName>
</protein>
<dbReference type="InterPro" id="IPR001789">
    <property type="entry name" value="Sig_transdc_resp-reg_receiver"/>
</dbReference>
<keyword evidence="1 2" id="KW-0597">Phosphoprotein</keyword>
<comment type="caution">
    <text evidence="4">The sequence shown here is derived from an EMBL/GenBank/DDBJ whole genome shotgun (WGS) entry which is preliminary data.</text>
</comment>